<dbReference type="RefSeq" id="WP_130291663.1">
    <property type="nucleotide sequence ID" value="NZ_SHKL01000001.1"/>
</dbReference>
<name>A0A4V2FR76_PSEST</name>
<evidence type="ECO:0000256" key="1">
    <source>
        <dbReference type="SAM" id="MobiDB-lite"/>
    </source>
</evidence>
<feature type="region of interest" description="Disordered" evidence="1">
    <location>
        <begin position="85"/>
        <end position="118"/>
    </location>
</feature>
<protein>
    <submittedName>
        <fullName evidence="2">Uncharacterized protein</fullName>
    </submittedName>
</protein>
<feature type="compositionally biased region" description="Basic and acidic residues" evidence="1">
    <location>
        <begin position="89"/>
        <end position="118"/>
    </location>
</feature>
<keyword evidence="3" id="KW-1185">Reference proteome</keyword>
<feature type="compositionally biased region" description="Basic and acidic residues" evidence="1">
    <location>
        <begin position="1"/>
        <end position="10"/>
    </location>
</feature>
<dbReference type="Proteomes" id="UP000291591">
    <property type="component" value="Unassembled WGS sequence"/>
</dbReference>
<dbReference type="EMBL" id="SHKL01000001">
    <property type="protein sequence ID" value="RZT87520.1"/>
    <property type="molecule type" value="Genomic_DNA"/>
</dbReference>
<proteinExistence type="predicted"/>
<dbReference type="AlphaFoldDB" id="A0A4V2FR76"/>
<evidence type="ECO:0000313" key="3">
    <source>
        <dbReference type="Proteomes" id="UP000291591"/>
    </source>
</evidence>
<comment type="caution">
    <text evidence="2">The sequence shown here is derived from an EMBL/GenBank/DDBJ whole genome shotgun (WGS) entry which is preliminary data.</text>
</comment>
<organism evidence="2 3">
    <name type="scientific">Pseudonocardia sediminis</name>
    <dbReference type="NCBI Taxonomy" id="1397368"/>
    <lineage>
        <taxon>Bacteria</taxon>
        <taxon>Bacillati</taxon>
        <taxon>Actinomycetota</taxon>
        <taxon>Actinomycetes</taxon>
        <taxon>Pseudonocardiales</taxon>
        <taxon>Pseudonocardiaceae</taxon>
        <taxon>Pseudonocardia</taxon>
    </lineage>
</organism>
<feature type="region of interest" description="Disordered" evidence="1">
    <location>
        <begin position="1"/>
        <end position="35"/>
    </location>
</feature>
<accession>A0A4V2FR76</accession>
<sequence>MSEFYGDRESAPSTAPEDDPIGIWRMQPPDDQRRRLDLSTPRAVKVAPNCWAPTSTKPITPDHVRDSDVADWPVVHPVTIGAAQLLSRPDARQRSAGGHVREVDEDQHPFKSPKVEKS</sequence>
<gene>
    <name evidence="2" type="ORF">EV383_4445</name>
</gene>
<evidence type="ECO:0000313" key="2">
    <source>
        <dbReference type="EMBL" id="RZT87520.1"/>
    </source>
</evidence>
<reference evidence="2 3" key="1">
    <citation type="submission" date="2019-02" db="EMBL/GenBank/DDBJ databases">
        <title>Sequencing the genomes of 1000 actinobacteria strains.</title>
        <authorList>
            <person name="Klenk H.-P."/>
        </authorList>
    </citation>
    <scope>NUCLEOTIDE SEQUENCE [LARGE SCALE GENOMIC DNA]</scope>
    <source>
        <strain evidence="2 3">DSM 45779</strain>
    </source>
</reference>
<dbReference type="OrthoDB" id="2643438at2"/>